<proteinExistence type="predicted"/>
<dbReference type="Gene3D" id="3.40.630.30">
    <property type="match status" value="1"/>
</dbReference>
<dbReference type="AlphaFoldDB" id="A0A6C0KRX9"/>
<protein>
    <recommendedName>
        <fullName evidence="2">N-acetyltransferase domain-containing protein</fullName>
    </recommendedName>
</protein>
<accession>A0A6C0KRX9</accession>
<sequence length="174" mass="19485">MDFELSILNPKDISKSELNNIAQFVGQFGQVDMSFILAGLPKSEKIGFIKIDNKIVSVGVLKNPSASYIQNTYTKAGLDVPGQLIYEYGYAGTDEKHRGKGFSSIILKQLLNSLPKNQKVFATVRQSNAAEIHILRKHYFCQVGKDYPNASGEYNLKLFQFTKGLSFSFRFSSK</sequence>
<reference evidence="1" key="1">
    <citation type="journal article" date="2020" name="Nature">
        <title>Giant virus diversity and host interactions through global metagenomics.</title>
        <authorList>
            <person name="Schulz F."/>
            <person name="Roux S."/>
            <person name="Paez-Espino D."/>
            <person name="Jungbluth S."/>
            <person name="Walsh D.A."/>
            <person name="Denef V.J."/>
            <person name="McMahon K.D."/>
            <person name="Konstantinidis K.T."/>
            <person name="Eloe-Fadrosh E.A."/>
            <person name="Kyrpides N.C."/>
            <person name="Woyke T."/>
        </authorList>
    </citation>
    <scope>NUCLEOTIDE SEQUENCE</scope>
    <source>
        <strain evidence="1">GVMAG-S-3300013014-136</strain>
    </source>
</reference>
<dbReference type="InterPro" id="IPR016181">
    <property type="entry name" value="Acyl_CoA_acyltransferase"/>
</dbReference>
<evidence type="ECO:0000313" key="1">
    <source>
        <dbReference type="EMBL" id="QHU20013.1"/>
    </source>
</evidence>
<dbReference type="SUPFAM" id="SSF55729">
    <property type="entry name" value="Acyl-CoA N-acyltransferases (Nat)"/>
    <property type="match status" value="1"/>
</dbReference>
<organism evidence="1">
    <name type="scientific">viral metagenome</name>
    <dbReference type="NCBI Taxonomy" id="1070528"/>
    <lineage>
        <taxon>unclassified sequences</taxon>
        <taxon>metagenomes</taxon>
        <taxon>organismal metagenomes</taxon>
    </lineage>
</organism>
<name>A0A6C0KRX9_9ZZZZ</name>
<dbReference type="EMBL" id="MN740961">
    <property type="protein sequence ID" value="QHU20013.1"/>
    <property type="molecule type" value="Genomic_DNA"/>
</dbReference>
<evidence type="ECO:0008006" key="2">
    <source>
        <dbReference type="Google" id="ProtNLM"/>
    </source>
</evidence>